<dbReference type="PANTHER" id="PTHR31750:SF4">
    <property type="entry name" value="LP06106P"/>
    <property type="match status" value="1"/>
</dbReference>
<evidence type="ECO:0000256" key="1">
    <source>
        <dbReference type="ARBA" id="ARBA00004229"/>
    </source>
</evidence>
<evidence type="ECO:0000256" key="5">
    <source>
        <dbReference type="ARBA" id="ARBA00022946"/>
    </source>
</evidence>
<feature type="transmembrane region" description="Helical" evidence="6">
    <location>
        <begin position="47"/>
        <end position="64"/>
    </location>
</feature>
<comment type="similarity">
    <text evidence="2">Belongs to the staygreen family.</text>
</comment>
<name>A0A176VGJ6_MARPO</name>
<dbReference type="Pfam" id="PF12638">
    <property type="entry name" value="Staygreen"/>
    <property type="match status" value="1"/>
</dbReference>
<accession>A0A176VGJ6</accession>
<sequence length="490" mass="55273">MRHRRQWGQGPGKRKYGPEEVVPEGCLNDRCKAAMAWRRSLKKLEIFLARLVIIVVGTTASVAVSECLPSNDADEGEDEERRRLSRPFLPLCRSRRNLVTFQRLDSTDSDSDSAACVNGLSSSLSRMVNAGNSAELGINFPSTSSSLPTYASRFRKADATGLATTEVTGLRNGNGRRRNHARGLGSSFWNQQSYVKLYRLGEACDGLGQEDARPVPAVEARLFGPAIFEASKLCVLFLGVDQEKHPEHVPRSYTLTHSDITAEITLAVAKEINKAQLRGWYRRLQRDEVLAEWRKAKGQMSLHVHCHISGGHWLLNLIAKIRFYIFRKELPVVLEAFMHGDRALFEKHPDLAKAPVWVYFHSNMEEYNRVENWGPLNEATKAFPQRVEWSFGDLCARSRDSSVHLNDAYLYYVQNANVCFGYTNGTKFIVYLDIHQQPGKLFIMPSKTLSRSILTLFAQHRATVAHATEVLFPFLILSTTVTNNCNPCNL</sequence>
<evidence type="ECO:0000313" key="9">
    <source>
        <dbReference type="Proteomes" id="UP000077202"/>
    </source>
</evidence>
<keyword evidence="6" id="KW-0472">Membrane</keyword>
<keyword evidence="6" id="KW-1133">Transmembrane helix</keyword>
<gene>
    <name evidence="8" type="ORF">AXG93_2584s1080</name>
</gene>
<evidence type="ECO:0000256" key="4">
    <source>
        <dbReference type="ARBA" id="ARBA00022640"/>
    </source>
</evidence>
<keyword evidence="3" id="KW-0150">Chloroplast</keyword>
<feature type="domain" description="Staygreen protein" evidence="7">
    <location>
        <begin position="228"/>
        <end position="378"/>
    </location>
</feature>
<evidence type="ECO:0000313" key="8">
    <source>
        <dbReference type="EMBL" id="OAE20024.1"/>
    </source>
</evidence>
<dbReference type="InterPro" id="IPR024438">
    <property type="entry name" value="Staygreen"/>
</dbReference>
<proteinExistence type="inferred from homology"/>
<keyword evidence="4" id="KW-0934">Plastid</keyword>
<keyword evidence="9" id="KW-1185">Reference proteome</keyword>
<keyword evidence="5" id="KW-0809">Transit peptide</keyword>
<comment type="subcellular location">
    <subcellularLocation>
        <location evidence="1">Plastid</location>
        <location evidence="1">Chloroplast</location>
    </subcellularLocation>
</comment>
<evidence type="ECO:0000256" key="6">
    <source>
        <dbReference type="SAM" id="Phobius"/>
    </source>
</evidence>
<evidence type="ECO:0000256" key="2">
    <source>
        <dbReference type="ARBA" id="ARBA00009234"/>
    </source>
</evidence>
<dbReference type="Proteomes" id="UP000077202">
    <property type="component" value="Unassembled WGS sequence"/>
</dbReference>
<dbReference type="PANTHER" id="PTHR31750">
    <property type="entry name" value="PROTEIN STAY-GREEN 1, CHLOROPLASTIC-RELATED"/>
    <property type="match status" value="1"/>
</dbReference>
<keyword evidence="6" id="KW-0812">Transmembrane</keyword>
<protein>
    <recommendedName>
        <fullName evidence="7">Staygreen protein domain-containing protein</fullName>
    </recommendedName>
</protein>
<evidence type="ECO:0000259" key="7">
    <source>
        <dbReference type="Pfam" id="PF12638"/>
    </source>
</evidence>
<evidence type="ECO:0000256" key="3">
    <source>
        <dbReference type="ARBA" id="ARBA00022528"/>
    </source>
</evidence>
<dbReference type="EMBL" id="LVLJ01003709">
    <property type="protein sequence ID" value="OAE20024.1"/>
    <property type="molecule type" value="Genomic_DNA"/>
</dbReference>
<reference evidence="8" key="1">
    <citation type="submission" date="2016-03" db="EMBL/GenBank/DDBJ databases">
        <title>Mechanisms controlling the formation of the plant cell surface in tip-growing cells are functionally conserved among land plants.</title>
        <authorList>
            <person name="Honkanen S."/>
            <person name="Jones V.A."/>
            <person name="Morieri G."/>
            <person name="Champion C."/>
            <person name="Hetherington A.J."/>
            <person name="Kelly S."/>
            <person name="Saint-Marcoux D."/>
            <person name="Proust H."/>
            <person name="Prescott H."/>
            <person name="Dolan L."/>
        </authorList>
    </citation>
    <scope>NUCLEOTIDE SEQUENCE [LARGE SCALE GENOMIC DNA]</scope>
    <source>
        <tissue evidence="8">Whole gametophyte</tissue>
    </source>
</reference>
<comment type="caution">
    <text evidence="8">The sequence shown here is derived from an EMBL/GenBank/DDBJ whole genome shotgun (WGS) entry which is preliminary data.</text>
</comment>
<dbReference type="GO" id="GO:0009507">
    <property type="term" value="C:chloroplast"/>
    <property type="evidence" value="ECO:0007669"/>
    <property type="project" value="UniProtKB-SubCell"/>
</dbReference>
<dbReference type="AlphaFoldDB" id="A0A176VGJ6"/>
<organism evidence="8 9">
    <name type="scientific">Marchantia polymorpha subsp. ruderalis</name>
    <dbReference type="NCBI Taxonomy" id="1480154"/>
    <lineage>
        <taxon>Eukaryota</taxon>
        <taxon>Viridiplantae</taxon>
        <taxon>Streptophyta</taxon>
        <taxon>Embryophyta</taxon>
        <taxon>Marchantiophyta</taxon>
        <taxon>Marchantiopsida</taxon>
        <taxon>Marchantiidae</taxon>
        <taxon>Marchantiales</taxon>
        <taxon>Marchantiaceae</taxon>
        <taxon>Marchantia</taxon>
    </lineage>
</organism>